<reference evidence="4" key="1">
    <citation type="journal article" date="2013" name="Environ. Microbiol.">
        <title>Microbiota from the distal guts of lean and obese adolescents exhibit partial functional redundancy besides clear differences in community structure.</title>
        <authorList>
            <person name="Ferrer M."/>
            <person name="Ruiz A."/>
            <person name="Lanza F."/>
            <person name="Haange S.B."/>
            <person name="Oberbach A."/>
            <person name="Till H."/>
            <person name="Bargiela R."/>
            <person name="Campoy C."/>
            <person name="Segura M.T."/>
            <person name="Richter M."/>
            <person name="von Bergen M."/>
            <person name="Seifert J."/>
            <person name="Suarez A."/>
        </authorList>
    </citation>
    <scope>NUCLEOTIDE SEQUENCE</scope>
</reference>
<dbReference type="PROSITE" id="PS01124">
    <property type="entry name" value="HTH_ARAC_FAMILY_2"/>
    <property type="match status" value="1"/>
</dbReference>
<dbReference type="GO" id="GO:0043565">
    <property type="term" value="F:sequence-specific DNA binding"/>
    <property type="evidence" value="ECO:0007669"/>
    <property type="project" value="InterPro"/>
</dbReference>
<evidence type="ECO:0000256" key="2">
    <source>
        <dbReference type="ARBA" id="ARBA00023163"/>
    </source>
</evidence>
<comment type="caution">
    <text evidence="4">The sequence shown here is derived from an EMBL/GenBank/DDBJ whole genome shotgun (WGS) entry which is preliminary data.</text>
</comment>
<keyword evidence="2" id="KW-0804">Transcription</keyword>
<dbReference type="InterPro" id="IPR009057">
    <property type="entry name" value="Homeodomain-like_sf"/>
</dbReference>
<evidence type="ECO:0000259" key="3">
    <source>
        <dbReference type="PROSITE" id="PS01124"/>
    </source>
</evidence>
<feature type="domain" description="HTH araC/xylS-type" evidence="3">
    <location>
        <begin position="1"/>
        <end position="45"/>
    </location>
</feature>
<dbReference type="GO" id="GO:0003700">
    <property type="term" value="F:DNA-binding transcription factor activity"/>
    <property type="evidence" value="ECO:0007669"/>
    <property type="project" value="InterPro"/>
</dbReference>
<proteinExistence type="predicted"/>
<keyword evidence="1" id="KW-0805">Transcription regulation</keyword>
<name>K1R351_9ZZZZ</name>
<dbReference type="InterPro" id="IPR018060">
    <property type="entry name" value="HTH_AraC"/>
</dbReference>
<gene>
    <name evidence="4" type="ORF">LEA_21018</name>
</gene>
<dbReference type="EMBL" id="AJWY01014460">
    <property type="protein sequence ID" value="EKC43692.1"/>
    <property type="molecule type" value="Genomic_DNA"/>
</dbReference>
<dbReference type="Pfam" id="PF12833">
    <property type="entry name" value="HTH_18"/>
    <property type="match status" value="1"/>
</dbReference>
<protein>
    <submittedName>
        <fullName evidence="4">Protein containing Helix-turn-helix, AraC type domain protein</fullName>
    </submittedName>
</protein>
<dbReference type="SUPFAM" id="SSF46689">
    <property type="entry name" value="Homeodomain-like"/>
    <property type="match status" value="1"/>
</dbReference>
<dbReference type="AlphaFoldDB" id="K1R351"/>
<evidence type="ECO:0000313" key="4">
    <source>
        <dbReference type="EMBL" id="EKC43692.1"/>
    </source>
</evidence>
<feature type="non-terminal residue" evidence="4">
    <location>
        <position position="1"/>
    </location>
</feature>
<evidence type="ECO:0000256" key="1">
    <source>
        <dbReference type="ARBA" id="ARBA00023015"/>
    </source>
</evidence>
<dbReference type="Gene3D" id="1.10.10.60">
    <property type="entry name" value="Homeodomain-like"/>
    <property type="match status" value="1"/>
</dbReference>
<organism evidence="4">
    <name type="scientific">human gut metagenome</name>
    <dbReference type="NCBI Taxonomy" id="408170"/>
    <lineage>
        <taxon>unclassified sequences</taxon>
        <taxon>metagenomes</taxon>
        <taxon>organismal metagenomes</taxon>
    </lineage>
</organism>
<accession>K1R351</accession>
<sequence length="54" mass="5983">QAALLLTQGYGPGETARMLGYGSLAWFSRRFHALTGQTPGAYRRAPHPLHLCER</sequence>